<dbReference type="PANTHER" id="PTHR39330:SF1">
    <property type="entry name" value="ETHANOLAMINE AMMONIA-LYASE SMALL SUBUNIT"/>
    <property type="match status" value="1"/>
</dbReference>
<dbReference type="Gene3D" id="1.10.30.40">
    <property type="entry name" value="Ethanolamine ammonia-lyase light chain (EutC), N-terminal domain"/>
    <property type="match status" value="1"/>
</dbReference>
<comment type="similarity">
    <text evidence="5">Belongs to the EutC family.</text>
</comment>
<reference evidence="6 7" key="1">
    <citation type="submission" date="2019-08" db="EMBL/GenBank/DDBJ databases">
        <title>Bradyrhizobium hipponensis sp. nov., a rhizobium isolated from a Lupinus angustifolius root nodule in Tunisia.</title>
        <authorList>
            <person name="Off K."/>
            <person name="Rejili M."/>
            <person name="Mars M."/>
            <person name="Brachmann A."/>
            <person name="Marin M."/>
        </authorList>
    </citation>
    <scope>NUCLEOTIDE SEQUENCE [LARGE SCALE GENOMIC DNA]</scope>
    <source>
        <strain evidence="6 7">CTAW11</strain>
    </source>
</reference>
<comment type="caution">
    <text evidence="6">The sequence shown here is derived from an EMBL/GenBank/DDBJ whole genome shotgun (WGS) entry which is preliminary data.</text>
</comment>
<proteinExistence type="inferred from homology"/>
<dbReference type="AlphaFoldDB" id="A0A5S4X207"/>
<dbReference type="GO" id="GO:0006520">
    <property type="term" value="P:amino acid metabolic process"/>
    <property type="evidence" value="ECO:0007669"/>
    <property type="project" value="InterPro"/>
</dbReference>
<dbReference type="GO" id="GO:0046336">
    <property type="term" value="P:ethanolamine catabolic process"/>
    <property type="evidence" value="ECO:0007669"/>
    <property type="project" value="UniProtKB-UniRule"/>
</dbReference>
<feature type="binding site" evidence="5">
    <location>
        <position position="163"/>
    </location>
    <ligand>
        <name>adenosylcob(III)alamin</name>
        <dbReference type="ChEBI" id="CHEBI:18408"/>
    </ligand>
</feature>
<feature type="binding site" evidence="5">
    <location>
        <position position="184"/>
    </location>
    <ligand>
        <name>adenosylcob(III)alamin</name>
        <dbReference type="ChEBI" id="CHEBI:18408"/>
    </ligand>
</feature>
<keyword evidence="3 5" id="KW-0170">Cobalt</keyword>
<dbReference type="UniPathway" id="UPA00560"/>
<keyword evidence="1 5" id="KW-0846">Cobalamin</keyword>
<accession>A0A5S4X207</accession>
<evidence type="ECO:0000256" key="1">
    <source>
        <dbReference type="ARBA" id="ARBA00022628"/>
    </source>
</evidence>
<evidence type="ECO:0000256" key="2">
    <source>
        <dbReference type="ARBA" id="ARBA00023239"/>
    </source>
</evidence>
<dbReference type="GO" id="GO:0008851">
    <property type="term" value="F:ethanolamine ammonia-lyase activity"/>
    <property type="evidence" value="ECO:0007669"/>
    <property type="project" value="UniProtKB-UniRule"/>
</dbReference>
<gene>
    <name evidence="5" type="primary">eutC</name>
    <name evidence="6" type="ORF">FXB38_06345</name>
</gene>
<protein>
    <recommendedName>
        <fullName evidence="5">Ethanolamine ammonia-lyase small subunit</fullName>
        <shortName evidence="5">EAL small subunit</shortName>
        <ecNumber evidence="5">4.3.1.7</ecNumber>
    </recommendedName>
</protein>
<dbReference type="OrthoDB" id="114248at2"/>
<dbReference type="PIRSF" id="PIRSF018982">
    <property type="entry name" value="EutC"/>
    <property type="match status" value="1"/>
</dbReference>
<feature type="binding site" evidence="5">
    <location>
        <position position="213"/>
    </location>
    <ligand>
        <name>adenosylcob(III)alamin</name>
        <dbReference type="ChEBI" id="CHEBI:18408"/>
    </ligand>
</feature>
<evidence type="ECO:0000256" key="3">
    <source>
        <dbReference type="ARBA" id="ARBA00023285"/>
    </source>
</evidence>
<dbReference type="EC" id="4.3.1.7" evidence="5"/>
<dbReference type="InterPro" id="IPR009246">
    <property type="entry name" value="EutC"/>
</dbReference>
<dbReference type="GO" id="GO:0031419">
    <property type="term" value="F:cobalamin binding"/>
    <property type="evidence" value="ECO:0007669"/>
    <property type="project" value="UniProtKB-UniRule"/>
</dbReference>
<comment type="catalytic activity">
    <reaction evidence="5">
        <text>ethanolamine = acetaldehyde + NH4(+)</text>
        <dbReference type="Rhea" id="RHEA:15313"/>
        <dbReference type="ChEBI" id="CHEBI:15343"/>
        <dbReference type="ChEBI" id="CHEBI:28938"/>
        <dbReference type="ChEBI" id="CHEBI:57603"/>
        <dbReference type="EC" id="4.3.1.7"/>
    </reaction>
</comment>
<dbReference type="HAMAP" id="MF_00601">
    <property type="entry name" value="EutC"/>
    <property type="match status" value="1"/>
</dbReference>
<evidence type="ECO:0000256" key="4">
    <source>
        <dbReference type="ARBA" id="ARBA00024446"/>
    </source>
</evidence>
<dbReference type="EMBL" id="VSSR01000011">
    <property type="protein sequence ID" value="TYL86947.1"/>
    <property type="molecule type" value="Genomic_DNA"/>
</dbReference>
<name>A0A5S4X207_9BRAD</name>
<comment type="function">
    <text evidence="5">Catalyzes the deamination of various vicinal amino-alcohols to oxo compounds. Allows this organism to utilize ethanolamine as the sole source of nitrogen and carbon in the presence of external vitamin B12.</text>
</comment>
<comment type="cofactor">
    <cofactor evidence="5">
        <name>adenosylcob(III)alamin</name>
        <dbReference type="ChEBI" id="CHEBI:18408"/>
    </cofactor>
    <text evidence="5">Binds between the large and small subunits.</text>
</comment>
<evidence type="ECO:0000256" key="5">
    <source>
        <dbReference type="HAMAP-Rule" id="MF_00601"/>
    </source>
</evidence>
<dbReference type="Proteomes" id="UP000324853">
    <property type="component" value="Unassembled WGS sequence"/>
</dbReference>
<keyword evidence="2 5" id="KW-0456">Lyase</keyword>
<evidence type="ECO:0000313" key="6">
    <source>
        <dbReference type="EMBL" id="TYL86947.1"/>
    </source>
</evidence>
<evidence type="ECO:0000313" key="7">
    <source>
        <dbReference type="Proteomes" id="UP000324853"/>
    </source>
</evidence>
<dbReference type="Gene3D" id="3.40.50.11240">
    <property type="entry name" value="Ethanolamine ammonia-lyase light chain (EutC)"/>
    <property type="match status" value="1"/>
</dbReference>
<comment type="pathway">
    <text evidence="5">Amine and polyamine degradation; ethanolamine degradation.</text>
</comment>
<dbReference type="NCBIfam" id="NF003971">
    <property type="entry name" value="PRK05465.1"/>
    <property type="match status" value="1"/>
</dbReference>
<comment type="subunit">
    <text evidence="5">The basic unit is a heterodimer which dimerizes to form tetramers. The heterotetramers trimerize; 6 large subunits form a core ring with 6 small subunits projecting outwards.</text>
</comment>
<dbReference type="GO" id="GO:0009350">
    <property type="term" value="C:ethanolamine ammonia-lyase complex"/>
    <property type="evidence" value="ECO:0007669"/>
    <property type="project" value="UniProtKB-UniRule"/>
</dbReference>
<keyword evidence="7" id="KW-1185">Reference proteome</keyword>
<organism evidence="6 7">
    <name type="scientific">Bradyrhizobium cytisi</name>
    <dbReference type="NCBI Taxonomy" id="515489"/>
    <lineage>
        <taxon>Bacteria</taxon>
        <taxon>Pseudomonadati</taxon>
        <taxon>Pseudomonadota</taxon>
        <taxon>Alphaproteobacteria</taxon>
        <taxon>Hyphomicrobiales</taxon>
        <taxon>Nitrobacteraceae</taxon>
        <taxon>Bradyrhizobium</taxon>
    </lineage>
</organism>
<sequence length="264" mass="28124">MPDEPPDRNNQLAVTDKLARLRRFTPARIALGRAGSGQLTATGLRFMLDHARARDAVHAALDFDTIGQSLRERDWSVVHVQSTAADRAEYLRRPDLGRRLSPAGRLAIDGQQRGSDVAIVAADGLSASAIEINLLPLVDQLRRLLLAQGLTMGPLVLVGQGRVAVGDEIGELLGAKLAVVLIGERPGLSAADSLGAYITWRPRVGMMDSSRNCISNIRPAGLSPEDAAAQIVGVVELAFKHATTGVRLNDLRGTEAISAVGPRE</sequence>
<dbReference type="GO" id="GO:0031471">
    <property type="term" value="C:ethanolamine degradation polyhedral organelle"/>
    <property type="evidence" value="ECO:0007669"/>
    <property type="project" value="UniProtKB-UniRule"/>
</dbReference>
<dbReference type="Pfam" id="PF05985">
    <property type="entry name" value="EutC"/>
    <property type="match status" value="1"/>
</dbReference>
<dbReference type="InterPro" id="IPR042251">
    <property type="entry name" value="EutC_C"/>
</dbReference>
<comment type="subcellular location">
    <subcellularLocation>
        <location evidence="5">Bacterial microcompartment</location>
    </subcellularLocation>
</comment>
<dbReference type="InterPro" id="IPR042255">
    <property type="entry name" value="EutC_N"/>
</dbReference>
<keyword evidence="4 5" id="KW-1283">Bacterial microcompartment</keyword>
<dbReference type="PANTHER" id="PTHR39330">
    <property type="entry name" value="ETHANOLAMINE AMMONIA-LYASE LIGHT CHAIN"/>
    <property type="match status" value="1"/>
</dbReference>